<evidence type="ECO:0000256" key="4">
    <source>
        <dbReference type="ARBA" id="ARBA00011903"/>
    </source>
</evidence>
<comment type="catalytic activity">
    <reaction evidence="15">
        <text>L-tyrosyl-[protein] + ATP = O-phospho-L-tyrosyl-[protein] + ADP + H(+)</text>
        <dbReference type="Rhea" id="RHEA:10596"/>
        <dbReference type="Rhea" id="RHEA-COMP:10136"/>
        <dbReference type="Rhea" id="RHEA-COMP:20101"/>
        <dbReference type="ChEBI" id="CHEBI:15378"/>
        <dbReference type="ChEBI" id="CHEBI:30616"/>
        <dbReference type="ChEBI" id="CHEBI:46858"/>
        <dbReference type="ChEBI" id="CHEBI:61978"/>
        <dbReference type="ChEBI" id="CHEBI:456216"/>
        <dbReference type="EC" id="2.7.10.2"/>
    </reaction>
</comment>
<evidence type="ECO:0000256" key="16">
    <source>
        <dbReference type="SAM" id="Coils"/>
    </source>
</evidence>
<dbReference type="NCBIfam" id="TIGR01007">
    <property type="entry name" value="eps_fam"/>
    <property type="match status" value="1"/>
</dbReference>
<feature type="domain" description="Polysaccharide chain length determinant N-terminal" evidence="18">
    <location>
        <begin position="22"/>
        <end position="114"/>
    </location>
</feature>
<evidence type="ECO:0000313" key="21">
    <source>
        <dbReference type="EMBL" id="RKT01334.1"/>
    </source>
</evidence>
<dbReference type="PANTHER" id="PTHR32309:SF13">
    <property type="entry name" value="FERRIC ENTEROBACTIN TRANSPORT PROTEIN FEPE"/>
    <property type="match status" value="1"/>
</dbReference>
<comment type="caution">
    <text evidence="21">The sequence shown here is derived from an EMBL/GenBank/DDBJ whole genome shotgun (WGS) entry which is preliminary data.</text>
</comment>
<dbReference type="RefSeq" id="WP_121460252.1">
    <property type="nucleotide sequence ID" value="NZ_RBXB01000001.1"/>
</dbReference>
<evidence type="ECO:0000256" key="3">
    <source>
        <dbReference type="ARBA" id="ARBA00008883"/>
    </source>
</evidence>
<dbReference type="InterPro" id="IPR025669">
    <property type="entry name" value="AAA_dom"/>
</dbReference>
<feature type="domain" description="Tyrosine-protein kinase G-rich" evidence="20">
    <location>
        <begin position="456"/>
        <end position="525"/>
    </location>
</feature>
<dbReference type="Pfam" id="PF02706">
    <property type="entry name" value="Wzz"/>
    <property type="match status" value="1"/>
</dbReference>
<evidence type="ECO:0000256" key="14">
    <source>
        <dbReference type="ARBA" id="ARBA00023137"/>
    </source>
</evidence>
<dbReference type="PANTHER" id="PTHR32309">
    <property type="entry name" value="TYROSINE-PROTEIN KINASE"/>
    <property type="match status" value="1"/>
</dbReference>
<name>A0A495SPN5_9FLAO</name>
<dbReference type="Pfam" id="PF13614">
    <property type="entry name" value="AAA_31"/>
    <property type="match status" value="1"/>
</dbReference>
<evidence type="ECO:0000256" key="12">
    <source>
        <dbReference type="ARBA" id="ARBA00022989"/>
    </source>
</evidence>
<dbReference type="GO" id="GO:0004715">
    <property type="term" value="F:non-membrane spanning protein tyrosine kinase activity"/>
    <property type="evidence" value="ECO:0007669"/>
    <property type="project" value="UniProtKB-EC"/>
</dbReference>
<keyword evidence="14" id="KW-0829">Tyrosine-protein kinase</keyword>
<evidence type="ECO:0000259" key="19">
    <source>
        <dbReference type="Pfam" id="PF13614"/>
    </source>
</evidence>
<keyword evidence="7" id="KW-0808">Transferase</keyword>
<dbReference type="EMBL" id="RBXB01000001">
    <property type="protein sequence ID" value="RKT01334.1"/>
    <property type="molecule type" value="Genomic_DNA"/>
</dbReference>
<accession>A0A495SPN5</accession>
<comment type="similarity">
    <text evidence="2">Belongs to the CpsD/CapB family.</text>
</comment>
<keyword evidence="5" id="KW-1003">Cell membrane</keyword>
<dbReference type="CDD" id="cd05387">
    <property type="entry name" value="BY-kinase"/>
    <property type="match status" value="1"/>
</dbReference>
<evidence type="ECO:0000259" key="18">
    <source>
        <dbReference type="Pfam" id="PF02706"/>
    </source>
</evidence>
<evidence type="ECO:0000259" key="20">
    <source>
        <dbReference type="Pfam" id="PF13807"/>
    </source>
</evidence>
<dbReference type="InterPro" id="IPR032807">
    <property type="entry name" value="GNVR"/>
</dbReference>
<evidence type="ECO:0000256" key="8">
    <source>
        <dbReference type="ARBA" id="ARBA00022692"/>
    </source>
</evidence>
<dbReference type="AlphaFoldDB" id="A0A495SPN5"/>
<evidence type="ECO:0000256" key="5">
    <source>
        <dbReference type="ARBA" id="ARBA00022475"/>
    </source>
</evidence>
<comment type="subcellular location">
    <subcellularLocation>
        <location evidence="1">Cell inner membrane</location>
        <topology evidence="1">Multi-pass membrane protein</topology>
    </subcellularLocation>
</comment>
<feature type="domain" description="AAA" evidence="19">
    <location>
        <begin position="596"/>
        <end position="728"/>
    </location>
</feature>
<keyword evidence="22" id="KW-1185">Reference proteome</keyword>
<keyword evidence="13 17" id="KW-0472">Membrane</keyword>
<evidence type="ECO:0000256" key="2">
    <source>
        <dbReference type="ARBA" id="ARBA00007316"/>
    </source>
</evidence>
<keyword evidence="11" id="KW-0067">ATP-binding</keyword>
<dbReference type="InterPro" id="IPR050445">
    <property type="entry name" value="Bact_polysacc_biosynth/exp"/>
</dbReference>
<keyword evidence="16" id="KW-0175">Coiled coil</keyword>
<evidence type="ECO:0000256" key="17">
    <source>
        <dbReference type="SAM" id="Phobius"/>
    </source>
</evidence>
<evidence type="ECO:0000256" key="9">
    <source>
        <dbReference type="ARBA" id="ARBA00022741"/>
    </source>
</evidence>
<evidence type="ECO:0000313" key="22">
    <source>
        <dbReference type="Proteomes" id="UP000272428"/>
    </source>
</evidence>
<dbReference type="InterPro" id="IPR005702">
    <property type="entry name" value="Wzc-like_C"/>
</dbReference>
<evidence type="ECO:0000256" key="15">
    <source>
        <dbReference type="ARBA" id="ARBA00051245"/>
    </source>
</evidence>
<evidence type="ECO:0000256" key="11">
    <source>
        <dbReference type="ARBA" id="ARBA00022840"/>
    </source>
</evidence>
<feature type="transmembrane region" description="Helical" evidence="17">
    <location>
        <begin position="33"/>
        <end position="54"/>
    </location>
</feature>
<gene>
    <name evidence="21" type="ORF">BCF58_0553</name>
</gene>
<protein>
    <recommendedName>
        <fullName evidence="4">non-specific protein-tyrosine kinase</fullName>
        <ecNumber evidence="4">2.7.10.2</ecNumber>
    </recommendedName>
</protein>
<keyword evidence="10" id="KW-0418">Kinase</keyword>
<dbReference type="SUPFAM" id="SSF52540">
    <property type="entry name" value="P-loop containing nucleoside triphosphate hydrolases"/>
    <property type="match status" value="1"/>
</dbReference>
<keyword evidence="6" id="KW-0997">Cell inner membrane</keyword>
<keyword evidence="9" id="KW-0547">Nucleotide-binding</keyword>
<dbReference type="OrthoDB" id="9794577at2"/>
<dbReference type="GO" id="GO:0005886">
    <property type="term" value="C:plasma membrane"/>
    <property type="evidence" value="ECO:0007669"/>
    <property type="project" value="UniProtKB-SubCell"/>
</dbReference>
<evidence type="ECO:0000256" key="13">
    <source>
        <dbReference type="ARBA" id="ARBA00023136"/>
    </source>
</evidence>
<dbReference type="Proteomes" id="UP000272428">
    <property type="component" value="Unassembled WGS sequence"/>
</dbReference>
<feature type="coiled-coil region" evidence="16">
    <location>
        <begin position="276"/>
        <end position="310"/>
    </location>
</feature>
<comment type="similarity">
    <text evidence="3">Belongs to the etk/wzc family.</text>
</comment>
<keyword evidence="8 17" id="KW-0812">Transmembrane</keyword>
<evidence type="ECO:0000256" key="10">
    <source>
        <dbReference type="ARBA" id="ARBA00022777"/>
    </source>
</evidence>
<evidence type="ECO:0000256" key="1">
    <source>
        <dbReference type="ARBA" id="ARBA00004429"/>
    </source>
</evidence>
<evidence type="ECO:0000256" key="7">
    <source>
        <dbReference type="ARBA" id="ARBA00022679"/>
    </source>
</evidence>
<dbReference type="EC" id="2.7.10.2" evidence="4"/>
<evidence type="ECO:0000256" key="6">
    <source>
        <dbReference type="ARBA" id="ARBA00022519"/>
    </source>
</evidence>
<dbReference type="Pfam" id="PF13807">
    <property type="entry name" value="GNVR"/>
    <property type="match status" value="1"/>
</dbReference>
<sequence length="803" mass="89822">MENRYHSSQSSEVDNKSNSIIISEIIKPYLRKWPWFVLSILLSLIIGVVILKFMTPIYQVQTTILIKDSKSSSSSKESNLGILPDLSGFGGLKTNSIANEIEILKSKKLIREVVIAKNLQTTIIAKDKIRNLELYKETSPVEVKVVNEKSTKGGANVFNLQIKGEQLIISSEGLKKEIITTYGKTINLPAANIIITKNKAYKPETTKEIDTNNLVFTIASVEARTNSLQGALSVGLVNKDATLLKLGMIYPEISKAKDVLNALVLAYNNDAIIDKNSESKKTLDFIEDRIKKLSVELGQVEDQKAEFKSRNNLTDLETEAKISLESSAAARNKQLDIDAQLELTNALIGFVSRQGQFQALPSNVGLNNPEATAGITAYNQLILHRNRLLESATTENPTVVDVTKQINTMRSSIVQSLQRNREGLELARNEYLGEQNKISNKVSKLPSIEKMFRGIERQQQIKENLYLLLLQKREETAIAHSITAPKARVIDAAYESSIPVSPKPKMVLLAAIIIGLLIPFAIIYLSELFNNKIVTKHDVEKIVHAPVIAEIPSLENGDSDIVKLNDITPMAEAFRILITNMNFMLPKYNSNNNRAKVVFVTSTVKGEGKTFTSVNLALTLATPSKKVLIIGSDIRNPQLQRYNTSRKGLKGLTEYLYTDQTKVEEIVHVSSFNPYLDVIYSGMIPPNPTELLSNGRYEKLLDELKPKYDYIVLDTAPLLLVTDTFLIADLADITLYVSRSKYTEKSLLEFANSNIDQKKIKNVALVLNDINRDNLGYGNKYGYGYNNGKEQKWFEKIKNKFTK</sequence>
<dbReference type="InterPro" id="IPR003856">
    <property type="entry name" value="LPS_length_determ_N"/>
</dbReference>
<reference evidence="21 22" key="1">
    <citation type="submission" date="2018-10" db="EMBL/GenBank/DDBJ databases">
        <title>Genomic Encyclopedia of Archaeal and Bacterial Type Strains, Phase II (KMG-II): from individual species to whole genera.</title>
        <authorList>
            <person name="Goeker M."/>
        </authorList>
    </citation>
    <scope>NUCLEOTIDE SEQUENCE [LARGE SCALE GENOMIC DNA]</scope>
    <source>
        <strain evidence="21 22">DSM 14219</strain>
    </source>
</reference>
<keyword evidence="12 17" id="KW-1133">Transmembrane helix</keyword>
<dbReference type="GO" id="GO:0005524">
    <property type="term" value="F:ATP binding"/>
    <property type="evidence" value="ECO:0007669"/>
    <property type="project" value="UniProtKB-KW"/>
</dbReference>
<feature type="transmembrane region" description="Helical" evidence="17">
    <location>
        <begin position="506"/>
        <end position="526"/>
    </location>
</feature>
<dbReference type="Gene3D" id="3.40.50.300">
    <property type="entry name" value="P-loop containing nucleotide triphosphate hydrolases"/>
    <property type="match status" value="1"/>
</dbReference>
<proteinExistence type="inferred from homology"/>
<dbReference type="InterPro" id="IPR027417">
    <property type="entry name" value="P-loop_NTPase"/>
</dbReference>
<organism evidence="21 22">
    <name type="scientific">Chryseobacterium defluvii</name>
    <dbReference type="NCBI Taxonomy" id="160396"/>
    <lineage>
        <taxon>Bacteria</taxon>
        <taxon>Pseudomonadati</taxon>
        <taxon>Bacteroidota</taxon>
        <taxon>Flavobacteriia</taxon>
        <taxon>Flavobacteriales</taxon>
        <taxon>Weeksellaceae</taxon>
        <taxon>Chryseobacterium group</taxon>
        <taxon>Chryseobacterium</taxon>
    </lineage>
</organism>